<gene>
    <name evidence="2" type="ORF">SAMN05216464_106272</name>
</gene>
<feature type="transmembrane region" description="Helical" evidence="1">
    <location>
        <begin position="53"/>
        <end position="74"/>
    </location>
</feature>
<keyword evidence="1" id="KW-0812">Transmembrane</keyword>
<sequence>MTTPTNLHGLPHGYFTLMMVLALGTAVYGVMNLSSVVFRLSHYKPNTVASDKLVIGFFNVLVGVVSICTIICIAR</sequence>
<keyword evidence="3" id="KW-1185">Reference proteome</keyword>
<protein>
    <submittedName>
        <fullName evidence="2">Uncharacterized protein</fullName>
    </submittedName>
</protein>
<evidence type="ECO:0000313" key="3">
    <source>
        <dbReference type="Proteomes" id="UP000199072"/>
    </source>
</evidence>
<dbReference type="STRING" id="1391627.SAMN05216464_106272"/>
<dbReference type="Proteomes" id="UP000199072">
    <property type="component" value="Unassembled WGS sequence"/>
</dbReference>
<feature type="transmembrane region" description="Helical" evidence="1">
    <location>
        <begin position="12"/>
        <end position="33"/>
    </location>
</feature>
<evidence type="ECO:0000256" key="1">
    <source>
        <dbReference type="SAM" id="Phobius"/>
    </source>
</evidence>
<proteinExistence type="predicted"/>
<keyword evidence="1" id="KW-0472">Membrane</keyword>
<accession>A0A1G7D7C5</accession>
<keyword evidence="1" id="KW-1133">Transmembrane helix</keyword>
<name>A0A1G7D7C5_9SPHI</name>
<organism evidence="2 3">
    <name type="scientific">Mucilaginibacter pineti</name>
    <dbReference type="NCBI Taxonomy" id="1391627"/>
    <lineage>
        <taxon>Bacteria</taxon>
        <taxon>Pseudomonadati</taxon>
        <taxon>Bacteroidota</taxon>
        <taxon>Sphingobacteriia</taxon>
        <taxon>Sphingobacteriales</taxon>
        <taxon>Sphingobacteriaceae</taxon>
        <taxon>Mucilaginibacter</taxon>
    </lineage>
</organism>
<dbReference type="EMBL" id="FNAI01000006">
    <property type="protein sequence ID" value="SDE47544.1"/>
    <property type="molecule type" value="Genomic_DNA"/>
</dbReference>
<dbReference type="AlphaFoldDB" id="A0A1G7D7C5"/>
<reference evidence="2 3" key="1">
    <citation type="submission" date="2016-10" db="EMBL/GenBank/DDBJ databases">
        <authorList>
            <person name="de Groot N.N."/>
        </authorList>
    </citation>
    <scope>NUCLEOTIDE SEQUENCE [LARGE SCALE GENOMIC DNA]</scope>
    <source>
        <strain evidence="2 3">47C3B</strain>
    </source>
</reference>
<evidence type="ECO:0000313" key="2">
    <source>
        <dbReference type="EMBL" id="SDE47544.1"/>
    </source>
</evidence>